<dbReference type="InterPro" id="IPR025404">
    <property type="entry name" value="DUF4130"/>
</dbReference>
<evidence type="ECO:0000256" key="9">
    <source>
        <dbReference type="ARBA" id="ARBA00023204"/>
    </source>
</evidence>
<name>A0ABY4SA48_AQUTE</name>
<dbReference type="CDD" id="cd10030">
    <property type="entry name" value="UDG-F4_TTUDGA_SPO1dp_like"/>
    <property type="match status" value="1"/>
</dbReference>
<keyword evidence="6" id="KW-0378">Hydrolase</keyword>
<evidence type="ECO:0000256" key="1">
    <source>
        <dbReference type="ARBA" id="ARBA00006521"/>
    </source>
</evidence>
<comment type="similarity">
    <text evidence="1">Belongs to the uracil-DNA glycosylase (UDG) superfamily. Type 4 (UDGa) family.</text>
</comment>
<gene>
    <name evidence="11" type="ORF">MW290_14550</name>
</gene>
<dbReference type="SMART" id="SM00986">
    <property type="entry name" value="UDG"/>
    <property type="match status" value="1"/>
</dbReference>
<keyword evidence="8" id="KW-0411">Iron-sulfur</keyword>
<keyword evidence="9" id="KW-0234">DNA repair</keyword>
<dbReference type="NCBIfam" id="TIGR03915">
    <property type="entry name" value="SAM_7_link_chp"/>
    <property type="match status" value="1"/>
</dbReference>
<dbReference type="InterPro" id="IPR005122">
    <property type="entry name" value="Uracil-DNA_glycosylase-like"/>
</dbReference>
<evidence type="ECO:0000256" key="8">
    <source>
        <dbReference type="ARBA" id="ARBA00023014"/>
    </source>
</evidence>
<evidence type="ECO:0000256" key="2">
    <source>
        <dbReference type="ARBA" id="ARBA00019403"/>
    </source>
</evidence>
<keyword evidence="3" id="KW-0004">4Fe-4S</keyword>
<dbReference type="Proteomes" id="UP001056201">
    <property type="component" value="Chromosome 2"/>
</dbReference>
<evidence type="ECO:0000256" key="4">
    <source>
        <dbReference type="ARBA" id="ARBA00022723"/>
    </source>
</evidence>
<dbReference type="InterPro" id="IPR036895">
    <property type="entry name" value="Uracil-DNA_glycosylase-like_sf"/>
</dbReference>
<accession>A0ABY4SA48</accession>
<dbReference type="SMART" id="SM00987">
    <property type="entry name" value="UreE_C"/>
    <property type="match status" value="1"/>
</dbReference>
<evidence type="ECO:0000259" key="10">
    <source>
        <dbReference type="SMART" id="SM00986"/>
    </source>
</evidence>
<sequence>MAADHRIVLDGPADVAGFRREARQLLAQQVPPARVQWQAGGDTASGAGGTAGLWDALDEAPASAPERAPAAAAVPAPEAPAVRVPVAFVELCNQVLLHREPGRFALMYRLLWRLVHEPALRHDPLDADRLKAAELAAAVRRDIHKMRAFVRFRPVGDDRHVAWFEPDHHIVEANAPFFMRRFAQMRWAILTPERCVEWDGEQLHFQPGADRSNAPPADAGEQLWLTYYEHIFNPARLKLAMMVREMPRRYWHNLPEAALIAPLAASAAARSEAMVAAPATPARSTRTLHIQRADAPPPGEAPRTLEALKAATNACTACPIGALATQAVCGEGPVGAQHMLVGEQPGDQEDLAGRPFVGPAGQLLDGALRELGWPRQQLYLANAVKHFKYELRGKRRLHKTAGQREAQACGQWLAHEINLVQPQALVALGATAARALLGRDVAVGRERGRWLHERADGRPVFVTLHPSALLRQPPSEREAAYAAWLEDLRRCREVAFEPSLPAATTPD</sequence>
<dbReference type="InterPro" id="IPR051536">
    <property type="entry name" value="UDG_Type-4/5"/>
</dbReference>
<dbReference type="Pfam" id="PF03167">
    <property type="entry name" value="UDG"/>
    <property type="match status" value="1"/>
</dbReference>
<dbReference type="InterPro" id="IPR005273">
    <property type="entry name" value="Ura-DNA_glyco_family4"/>
</dbReference>
<keyword evidence="7" id="KW-0408">Iron</keyword>
<dbReference type="Pfam" id="PF13566">
    <property type="entry name" value="DUF4130"/>
    <property type="match status" value="1"/>
</dbReference>
<evidence type="ECO:0000256" key="5">
    <source>
        <dbReference type="ARBA" id="ARBA00022763"/>
    </source>
</evidence>
<feature type="domain" description="Uracil-DNA glycosylase-like" evidence="10">
    <location>
        <begin position="329"/>
        <end position="489"/>
    </location>
</feature>
<evidence type="ECO:0000256" key="7">
    <source>
        <dbReference type="ARBA" id="ARBA00023004"/>
    </source>
</evidence>
<organism evidence="11 12">
    <name type="scientific">Aquincola tertiaricarbonis</name>
    <dbReference type="NCBI Taxonomy" id="391953"/>
    <lineage>
        <taxon>Bacteria</taxon>
        <taxon>Pseudomonadati</taxon>
        <taxon>Pseudomonadota</taxon>
        <taxon>Betaproteobacteria</taxon>
        <taxon>Burkholderiales</taxon>
        <taxon>Sphaerotilaceae</taxon>
        <taxon>Aquincola</taxon>
    </lineage>
</organism>
<dbReference type="NCBIfam" id="TIGR03914">
    <property type="entry name" value="UDG_fam_dom"/>
    <property type="match status" value="1"/>
</dbReference>
<dbReference type="EMBL" id="CP097636">
    <property type="protein sequence ID" value="URI10237.1"/>
    <property type="molecule type" value="Genomic_DNA"/>
</dbReference>
<evidence type="ECO:0000313" key="12">
    <source>
        <dbReference type="Proteomes" id="UP001056201"/>
    </source>
</evidence>
<keyword evidence="12" id="KW-1185">Reference proteome</keyword>
<dbReference type="InterPro" id="IPR023875">
    <property type="entry name" value="DNA_repair_put"/>
</dbReference>
<dbReference type="Gene3D" id="3.40.470.10">
    <property type="entry name" value="Uracil-DNA glycosylase-like domain"/>
    <property type="match status" value="1"/>
</dbReference>
<evidence type="ECO:0000313" key="11">
    <source>
        <dbReference type="EMBL" id="URI10237.1"/>
    </source>
</evidence>
<proteinExistence type="inferred from homology"/>
<evidence type="ECO:0000256" key="3">
    <source>
        <dbReference type="ARBA" id="ARBA00022485"/>
    </source>
</evidence>
<dbReference type="SUPFAM" id="SSF52141">
    <property type="entry name" value="Uracil-DNA glycosylase-like"/>
    <property type="match status" value="1"/>
</dbReference>
<dbReference type="PANTHER" id="PTHR33693">
    <property type="entry name" value="TYPE-5 URACIL-DNA GLYCOSYLASE"/>
    <property type="match status" value="1"/>
</dbReference>
<protein>
    <recommendedName>
        <fullName evidence="2">Type-4 uracil-DNA glycosylase</fullName>
    </recommendedName>
</protein>
<keyword evidence="5" id="KW-0227">DNA damage</keyword>
<reference evidence="11" key="1">
    <citation type="submission" date="2022-05" db="EMBL/GenBank/DDBJ databases">
        <title>An RpoN-dependent PEP-CTERM gene is involved in floc formation of an Aquincola tertiaricarbonis strain.</title>
        <authorList>
            <person name="Qiu D."/>
            <person name="Xia M."/>
        </authorList>
    </citation>
    <scope>NUCLEOTIDE SEQUENCE</scope>
    <source>
        <strain evidence="11">RN12</strain>
    </source>
</reference>
<dbReference type="PANTHER" id="PTHR33693:SF9">
    <property type="entry name" value="TYPE-4 URACIL-DNA GLYCOSYLASE"/>
    <property type="match status" value="1"/>
</dbReference>
<evidence type="ECO:0000256" key="6">
    <source>
        <dbReference type="ARBA" id="ARBA00022801"/>
    </source>
</evidence>
<dbReference type="RefSeq" id="WP_250198441.1">
    <property type="nucleotide sequence ID" value="NZ_CP097636.1"/>
</dbReference>
<keyword evidence="4" id="KW-0479">Metal-binding</keyword>